<evidence type="ECO:0000256" key="6">
    <source>
        <dbReference type="ARBA" id="ARBA00022989"/>
    </source>
</evidence>
<feature type="transmembrane region" description="Helical" evidence="8">
    <location>
        <begin position="234"/>
        <end position="256"/>
    </location>
</feature>
<keyword evidence="5" id="KW-0769">Symport</keyword>
<evidence type="ECO:0000313" key="10">
    <source>
        <dbReference type="EMBL" id="KTC98638.1"/>
    </source>
</evidence>
<evidence type="ECO:0000256" key="1">
    <source>
        <dbReference type="ARBA" id="ARBA00004651"/>
    </source>
</evidence>
<feature type="transmembrane region" description="Helical" evidence="8">
    <location>
        <begin position="106"/>
        <end position="125"/>
    </location>
</feature>
<proteinExistence type="predicted"/>
<dbReference type="Gene3D" id="1.20.1250.20">
    <property type="entry name" value="MFS general substrate transporter like domains"/>
    <property type="match status" value="2"/>
</dbReference>
<sequence>MNKPISLHRIVVPGLLGNILEWYDFALYGYFAATITPLFFPNDNATLALLTTYAVFAVGFIMRPLGAVIFGYIGDNYGRKTALSSAILLMAIPTTFIGLLPDYHQIGLAAPLLLILCRLLQGLAVGGEFTGSIVYLLEHAPADKATYYGSLAMASAFFGLLLGSATAAVTDYFTVPWAWRVPFLFSLFLGVIGLYLRHHMPESPVFADLLADKKARGVTFSHLFNHHLTTMIKAIGLVMLPSTGFYLSFLYLATYLHHFYHIQLPHTLTINTVTLAVIILCCPLIGYSADKIGRYRVLMIGALAFMLLSTPLYYWLGRTTTHAIVITQILFAVMVTLSYAVIPAVLMALFPPALRYTGLSLTYNLANALFGGTSAFVATTLVHYTGVLIMPGVYLSLLAAVTLAVILWQWRADKSPA</sequence>
<gene>
    <name evidence="10" type="ORF">Lery_0802</name>
</gene>
<feature type="transmembrane region" description="Helical" evidence="8">
    <location>
        <begin position="52"/>
        <end position="74"/>
    </location>
</feature>
<dbReference type="PROSITE" id="PS50850">
    <property type="entry name" value="MFS"/>
    <property type="match status" value="1"/>
</dbReference>
<comment type="caution">
    <text evidence="10">The sequence shown here is derived from an EMBL/GenBank/DDBJ whole genome shotgun (WGS) entry which is preliminary data.</text>
</comment>
<dbReference type="RefSeq" id="WP_058525971.1">
    <property type="nucleotide sequence ID" value="NZ_CAAAHY010000008.1"/>
</dbReference>
<dbReference type="PANTHER" id="PTHR43528">
    <property type="entry name" value="ALPHA-KETOGLUTARATE PERMEASE"/>
    <property type="match status" value="1"/>
</dbReference>
<feature type="domain" description="Major facilitator superfamily (MFS) profile" evidence="9">
    <location>
        <begin position="10"/>
        <end position="416"/>
    </location>
</feature>
<evidence type="ECO:0000256" key="3">
    <source>
        <dbReference type="ARBA" id="ARBA00022475"/>
    </source>
</evidence>
<dbReference type="InterPro" id="IPR005828">
    <property type="entry name" value="MFS_sugar_transport-like"/>
</dbReference>
<feature type="transmembrane region" description="Helical" evidence="8">
    <location>
        <begin position="297"/>
        <end position="316"/>
    </location>
</feature>
<reference evidence="10 11" key="1">
    <citation type="submission" date="2015-11" db="EMBL/GenBank/DDBJ databases">
        <title>Genomic analysis of 38 Legionella species identifies large and diverse effector repertoires.</title>
        <authorList>
            <person name="Burstein D."/>
            <person name="Amaro F."/>
            <person name="Zusman T."/>
            <person name="Lifshitz Z."/>
            <person name="Cohen O."/>
            <person name="Gilbert J.A."/>
            <person name="Pupko T."/>
            <person name="Shuman H.A."/>
            <person name="Segal G."/>
        </authorList>
    </citation>
    <scope>NUCLEOTIDE SEQUENCE [LARGE SCALE GENOMIC DNA]</scope>
    <source>
        <strain evidence="10 11">SE-32A-C8</strain>
    </source>
</reference>
<keyword evidence="7 8" id="KW-0472">Membrane</keyword>
<dbReference type="InterPro" id="IPR051084">
    <property type="entry name" value="H+-coupled_symporters"/>
</dbReference>
<dbReference type="GO" id="GO:0015293">
    <property type="term" value="F:symporter activity"/>
    <property type="evidence" value="ECO:0007669"/>
    <property type="project" value="UniProtKB-KW"/>
</dbReference>
<feature type="transmembrane region" description="Helical" evidence="8">
    <location>
        <begin position="361"/>
        <end position="382"/>
    </location>
</feature>
<feature type="transmembrane region" description="Helical" evidence="8">
    <location>
        <begin position="388"/>
        <end position="408"/>
    </location>
</feature>
<organism evidence="10 11">
    <name type="scientific">Legionella erythra</name>
    <dbReference type="NCBI Taxonomy" id="448"/>
    <lineage>
        <taxon>Bacteria</taxon>
        <taxon>Pseudomonadati</taxon>
        <taxon>Pseudomonadota</taxon>
        <taxon>Gammaproteobacteria</taxon>
        <taxon>Legionellales</taxon>
        <taxon>Legionellaceae</taxon>
        <taxon>Legionella</taxon>
    </lineage>
</organism>
<keyword evidence="3" id="KW-1003">Cell membrane</keyword>
<dbReference type="SUPFAM" id="SSF103473">
    <property type="entry name" value="MFS general substrate transporter"/>
    <property type="match status" value="1"/>
</dbReference>
<dbReference type="InterPro" id="IPR020846">
    <property type="entry name" value="MFS_dom"/>
</dbReference>
<feature type="transmembrane region" description="Helical" evidence="8">
    <location>
        <begin position="145"/>
        <end position="165"/>
    </location>
</feature>
<evidence type="ECO:0000256" key="2">
    <source>
        <dbReference type="ARBA" id="ARBA00022448"/>
    </source>
</evidence>
<protein>
    <submittedName>
        <fullName evidence="10">Proline betaine transport protein like protein</fullName>
    </submittedName>
</protein>
<evidence type="ECO:0000256" key="7">
    <source>
        <dbReference type="ARBA" id="ARBA00023136"/>
    </source>
</evidence>
<evidence type="ECO:0000256" key="4">
    <source>
        <dbReference type="ARBA" id="ARBA00022692"/>
    </source>
</evidence>
<feature type="transmembrane region" description="Helical" evidence="8">
    <location>
        <begin position="322"/>
        <end position="349"/>
    </location>
</feature>
<dbReference type="PANTHER" id="PTHR43528:SF1">
    <property type="entry name" value="ALPHA-KETOGLUTARATE PERMEASE"/>
    <property type="match status" value="1"/>
</dbReference>
<feature type="transmembrane region" description="Helical" evidence="8">
    <location>
        <begin position="177"/>
        <end position="196"/>
    </location>
</feature>
<dbReference type="Proteomes" id="UP000054773">
    <property type="component" value="Unassembled WGS sequence"/>
</dbReference>
<name>A0A0W0TT39_LEGER</name>
<dbReference type="Pfam" id="PF00083">
    <property type="entry name" value="Sugar_tr"/>
    <property type="match status" value="2"/>
</dbReference>
<keyword evidence="6 8" id="KW-1133">Transmembrane helix</keyword>
<evidence type="ECO:0000313" key="11">
    <source>
        <dbReference type="Proteomes" id="UP000054773"/>
    </source>
</evidence>
<dbReference type="InterPro" id="IPR036259">
    <property type="entry name" value="MFS_trans_sf"/>
</dbReference>
<evidence type="ECO:0000256" key="5">
    <source>
        <dbReference type="ARBA" id="ARBA00022847"/>
    </source>
</evidence>
<keyword evidence="4 8" id="KW-0812">Transmembrane</keyword>
<dbReference type="STRING" id="448.Lery_0802"/>
<evidence type="ECO:0000259" key="9">
    <source>
        <dbReference type="PROSITE" id="PS50850"/>
    </source>
</evidence>
<feature type="transmembrane region" description="Helical" evidence="8">
    <location>
        <begin position="268"/>
        <end position="285"/>
    </location>
</feature>
<feature type="transmembrane region" description="Helical" evidence="8">
    <location>
        <begin position="20"/>
        <end position="40"/>
    </location>
</feature>
<dbReference type="GO" id="GO:0005886">
    <property type="term" value="C:plasma membrane"/>
    <property type="evidence" value="ECO:0007669"/>
    <property type="project" value="UniProtKB-SubCell"/>
</dbReference>
<keyword evidence="2" id="KW-0813">Transport</keyword>
<dbReference type="PATRIC" id="fig|448.7.peg.838"/>
<accession>A0A0W0TT39</accession>
<evidence type="ECO:0000256" key="8">
    <source>
        <dbReference type="SAM" id="Phobius"/>
    </source>
</evidence>
<dbReference type="EMBL" id="LNYA01000018">
    <property type="protein sequence ID" value="KTC98638.1"/>
    <property type="molecule type" value="Genomic_DNA"/>
</dbReference>
<dbReference type="AlphaFoldDB" id="A0A0W0TT39"/>
<keyword evidence="11" id="KW-1185">Reference proteome</keyword>
<feature type="transmembrane region" description="Helical" evidence="8">
    <location>
        <begin position="81"/>
        <end position="100"/>
    </location>
</feature>
<dbReference type="OrthoDB" id="3690818at2"/>
<comment type="subcellular location">
    <subcellularLocation>
        <location evidence="1">Cell membrane</location>
        <topology evidence="1">Multi-pass membrane protein</topology>
    </subcellularLocation>
</comment>